<name>A0ABW2IPH8_9PROT</name>
<organism evidence="2 3">
    <name type="scientific">Hirschia litorea</name>
    <dbReference type="NCBI Taxonomy" id="1199156"/>
    <lineage>
        <taxon>Bacteria</taxon>
        <taxon>Pseudomonadati</taxon>
        <taxon>Pseudomonadota</taxon>
        <taxon>Alphaproteobacteria</taxon>
        <taxon>Hyphomonadales</taxon>
        <taxon>Hyphomonadaceae</taxon>
        <taxon>Hirschia</taxon>
    </lineage>
</organism>
<dbReference type="RefSeq" id="WP_382168731.1">
    <property type="nucleotide sequence ID" value="NZ_JBHTBR010000007.1"/>
</dbReference>
<accession>A0ABW2IPH8</accession>
<sequence length="410" mass="46436">MKKNNFNDIQIRKYLDELIASGAIGNAHTYRQLLLYLAEKALDGSTSTPKEVEIAQDVFGKTDFSQPTDSSVRVYIHNLRKKLETYYADTENSSDIFFYIPKGSYSLKWRRGNEKAQTSTALKILRCPTFRYFAAAFLIVLVGAIGYSFGTINNNTSMSTTQSQHPIWGGIRKNKIDTIIVIGDLYHYTETDTQTGHVRMVRDFSINSDQSVEALKQSTNTSTVKIDISPLKYFGKGTVFSLPFLTKELQGHTRITLKMSSQLTADDIRKNNIVYIGLFKSLGTLQDIYKGTPFLLSDNYEYLTDMRDQQNYTVEGDADKTHTDYGIYTQHKTANGNIIITLASFTETALLQMTEQLTSNKTTFDHESTSNNIQDMALFFSVSGYNRTNIKTNLIAQTPLDQTQIWHQAQ</sequence>
<keyword evidence="1" id="KW-0472">Membrane</keyword>
<comment type="caution">
    <text evidence="2">The sequence shown here is derived from an EMBL/GenBank/DDBJ whole genome shotgun (WGS) entry which is preliminary data.</text>
</comment>
<reference evidence="3" key="1">
    <citation type="journal article" date="2019" name="Int. J. Syst. Evol. Microbiol.">
        <title>The Global Catalogue of Microorganisms (GCM) 10K type strain sequencing project: providing services to taxonomists for standard genome sequencing and annotation.</title>
        <authorList>
            <consortium name="The Broad Institute Genomics Platform"/>
            <consortium name="The Broad Institute Genome Sequencing Center for Infectious Disease"/>
            <person name="Wu L."/>
            <person name="Ma J."/>
        </authorList>
    </citation>
    <scope>NUCLEOTIDE SEQUENCE [LARGE SCALE GENOMIC DNA]</scope>
    <source>
        <strain evidence="3">CCUG 51308</strain>
    </source>
</reference>
<dbReference type="Proteomes" id="UP001596492">
    <property type="component" value="Unassembled WGS sequence"/>
</dbReference>
<proteinExistence type="predicted"/>
<keyword evidence="3" id="KW-1185">Reference proteome</keyword>
<evidence type="ECO:0000313" key="3">
    <source>
        <dbReference type="Proteomes" id="UP001596492"/>
    </source>
</evidence>
<gene>
    <name evidence="2" type="ORF">ACFQS8_14670</name>
</gene>
<evidence type="ECO:0000256" key="1">
    <source>
        <dbReference type="SAM" id="Phobius"/>
    </source>
</evidence>
<protein>
    <submittedName>
        <fullName evidence="2">Helix-turn-helix domain-containing protein</fullName>
    </submittedName>
</protein>
<dbReference type="EMBL" id="JBHTBR010000007">
    <property type="protein sequence ID" value="MFC7292869.1"/>
    <property type="molecule type" value="Genomic_DNA"/>
</dbReference>
<keyword evidence="1" id="KW-1133">Transmembrane helix</keyword>
<feature type="transmembrane region" description="Helical" evidence="1">
    <location>
        <begin position="132"/>
        <end position="150"/>
    </location>
</feature>
<evidence type="ECO:0000313" key="2">
    <source>
        <dbReference type="EMBL" id="MFC7292869.1"/>
    </source>
</evidence>
<keyword evidence="1" id="KW-0812">Transmembrane</keyword>